<name>A0A385EFY8_9CAUD</name>
<gene>
    <name evidence="1" type="ORF">CcrSC_gp230c</name>
</gene>
<dbReference type="Proteomes" id="UP000259683">
    <property type="component" value="Segment"/>
</dbReference>
<evidence type="ECO:0000313" key="1">
    <source>
        <dbReference type="EMBL" id="AXQ69812.1"/>
    </source>
</evidence>
<reference evidence="1" key="2">
    <citation type="submission" date="2021-07" db="EMBL/GenBank/DDBJ databases">
        <title>Giant CbK-like Caulobacter bacteriophages have genetically divergent genomes.</title>
        <authorList>
            <person name="Wilson K."/>
            <person name="Ely B."/>
        </authorList>
    </citation>
    <scope>NUCLEOTIDE SEQUENCE</scope>
</reference>
<proteinExistence type="predicted"/>
<accession>A0A385EFY8</accession>
<evidence type="ECO:0000313" key="2">
    <source>
        <dbReference type="Proteomes" id="UP000259683"/>
    </source>
</evidence>
<reference evidence="1" key="1">
    <citation type="submission" date="2018-07" db="EMBL/GenBank/DDBJ databases">
        <authorList>
            <person name="Wilson K.M."/>
            <person name="Ely B."/>
        </authorList>
    </citation>
    <scope>NUCLEOTIDE SEQUENCE</scope>
</reference>
<dbReference type="EMBL" id="MH588547">
    <property type="protein sequence ID" value="AXQ69812.1"/>
    <property type="molecule type" value="Genomic_DNA"/>
</dbReference>
<organism evidence="1 2">
    <name type="scientific">Caulobacter phage CcrSC</name>
    <dbReference type="NCBI Taxonomy" id="2283272"/>
    <lineage>
        <taxon>Viruses</taxon>
        <taxon>Duplodnaviria</taxon>
        <taxon>Heunggongvirae</taxon>
        <taxon>Uroviricota</taxon>
        <taxon>Caudoviricetes</taxon>
        <taxon>Jeanschmidtviridae</taxon>
        <taxon>Bertelyvirus</taxon>
        <taxon>Bertelyvirus SC</taxon>
    </lineage>
</organism>
<protein>
    <submittedName>
        <fullName evidence="1">Uncharacterized protein</fullName>
    </submittedName>
</protein>
<keyword evidence="2" id="KW-1185">Reference proteome</keyword>
<sequence length="101" mass="11461">MRDSANLVWVDLCLDLQAFENRKPPSKRVVEEVLIGKMIGVGKLLRALFEDQITDPAELRRRGREYLGLPQRMPKRLTDAQDRPIIHKKLNDALAALSKGG</sequence>